<dbReference type="EMBL" id="QMNG01000084">
    <property type="protein sequence ID" value="RLC36112.1"/>
    <property type="molecule type" value="Genomic_DNA"/>
</dbReference>
<evidence type="ECO:0000313" key="3">
    <source>
        <dbReference type="Proteomes" id="UP000281261"/>
    </source>
</evidence>
<organism evidence="2 3">
    <name type="scientific">candidate division Kazan bacterium</name>
    <dbReference type="NCBI Taxonomy" id="2202143"/>
    <lineage>
        <taxon>Bacteria</taxon>
        <taxon>Bacteria division Kazan-3B-28</taxon>
    </lineage>
</organism>
<proteinExistence type="predicted"/>
<sequence>MTVQEALKALGGWSPDSWCLEGMPPETREALRALSGFLHNILPRAIQQVIDSTLASSSGDSLDQLVGDGAFIKVIRNRQANDFVPAKGLPSYPGSGIIVAHGNPAPSWVGGNTSTHMLGNVAGKCVVGVRVDDADHVKGVELGPLSSANVIPAVAVSDYDKNADPPTVYVQLLQSWTGTPYGDTKTCVLPYGGSFYPNVRTGDIIAVTEDGVIEEYDLIALAGHLDLHIGAVIHTTLTGDLRAGWQQFAESRYLIGYPKSGRDMLSEGGSETHTHEPHDKYIWQHYHTVSAHTHAISGSDLYSALAHVHDMTHAHGYNGWSQIDPMAFTGTGFDWVIHWNSNYDPPTTDTYNGDTGDAKWSSAGDISTGSGGGGNTSTWEPSADVEHSEESHEYLDVVVRHIMRVD</sequence>
<evidence type="ECO:0000256" key="1">
    <source>
        <dbReference type="SAM" id="MobiDB-lite"/>
    </source>
</evidence>
<evidence type="ECO:0000313" key="2">
    <source>
        <dbReference type="EMBL" id="RLC36112.1"/>
    </source>
</evidence>
<protein>
    <submittedName>
        <fullName evidence="2">Uncharacterized protein</fullName>
    </submittedName>
</protein>
<gene>
    <name evidence="2" type="ORF">DRH29_05220</name>
</gene>
<dbReference type="Proteomes" id="UP000281261">
    <property type="component" value="Unassembled WGS sequence"/>
</dbReference>
<name>A0A420ZBE3_UNCK3</name>
<reference evidence="2 3" key="1">
    <citation type="submission" date="2018-06" db="EMBL/GenBank/DDBJ databases">
        <title>Extensive metabolic versatility and redundancy in microbially diverse, dynamic hydrothermal sediments.</title>
        <authorList>
            <person name="Dombrowski N."/>
            <person name="Teske A."/>
            <person name="Baker B.J."/>
        </authorList>
    </citation>
    <scope>NUCLEOTIDE SEQUENCE [LARGE SCALE GENOMIC DNA]</scope>
    <source>
        <strain evidence="2">B79_G16</strain>
    </source>
</reference>
<feature type="region of interest" description="Disordered" evidence="1">
    <location>
        <begin position="354"/>
        <end position="391"/>
    </location>
</feature>
<dbReference type="AlphaFoldDB" id="A0A420ZBE3"/>
<comment type="caution">
    <text evidence="2">The sequence shown here is derived from an EMBL/GenBank/DDBJ whole genome shotgun (WGS) entry which is preliminary data.</text>
</comment>
<accession>A0A420ZBE3</accession>